<sequence>MAYVGLDIRGVRDLAKVLADTATRAETIRRESVGALKLADLPSQVPVQLALVQDGFSRLASGVADKAGLAEQFTLDPQRIASGLGVSAEQLGMAITDLIGFGGPVDLRAVLAGLAPPGADPELDAALARLSPAVLPALLAGQRPELVPEQVADLRTVALRLGIEHAGPSGDAETRQRNTRGGTEVFWQDFWADGVTVNEVLADPGRLADWVAGTFELDRRLALATGLPTLGDVVATYDFATTGGGDVATIVAQTEAAFPAIADWLPAFLVGQDLTGPDDTQLVQTLAFAERVGWADPGGTPAQRFADAVAYLRANRLLQSALLPTGFQGDPDPLAFFNEPGIGQILQLGLRTGVLTGTTIAGLAALLDRGMAALGIDLSGPVPAELTESLQQQLFAFVASQIPAALAQSPAIQGQFIAALGYLRQATTGPQLRQRIIEVVAAFRTIAVTGPPALTERQLTAVVGESVLGVLGRARLRLRNADAVRKNPEFLLVARQWGIPGGHKQDLGKYKFSWSFDELGVLTGIRRKKKSTLSRVFDTIKSVGKAILESWKDNPFKAIFQVGKIALGVASLFVPGLGLGAAAMALSLGEAAFHAVEGDWLAAIGSGLSAFTAGAEVFGEVSATVLQTSQMEFVKTLFQGDETLNFLINAKRALDIGTSVIRFTQADSLLGSIGAGLGAFSTALGNGGELLRSMGGDVSLGKALVQLGTTARDLTRMVVPAAGLVQAIENGDLANAFGNGLLAVSAGATAFSDPRGVFGTPTSLGSSLFGFDKEAQATLRAIGQGTGVLGNLTRAITAADAGQAFLAGSFLSQAVAALNDPRTSVVGNRAVVTQRIAEVGAILEQVFKGANPRAAAPFVVDGLSKVVDALGTQVRAPDANAGVQRPERLAATSSGAQILRGDAGADVLLAGFREGGDGSAPLILAAGGPELADRLPTVEDPEISKTPENWFSEGFAGMSTELLREQARQFGQDAEAQRSQARLLEGVQQWAPFIFGTTGATVLGGWGATQGALTGFEFGPPGAIVNGTLGFVVGVRKGWEAGNLVGQIVGVNMFGTQIQQLKEGANQSEAMQQLLNTEIYRREVDDRIAYRTSVEQLAPSGTVLTFGRIERAPATAFDGTVLPQPMFRPQGPLPDLMRMPVDPAPDDIPPFGSDVAPLRRAGLSNFSEEPGAITVVDSFGGRTLSGQGEDLPIVLAGLRRRGGPDLDDRMPNLDQNLPEESVLRPDGRPIDNWFEEGFGGISTESLRAQAEQLGVDVEAQRFDASLLTGIQQAGPLIGATALGTWGAAEGAFVGWRAFGPYGALVNGTIGLVVGAEKGWKYGGPAGMLFGAAMDETVQGLKMGANQSEAMRQIVNDEIYRREVEERFAWQDGVQRLAPQGMALSFGPPDQVVATALDGTVIPQPAFLPEGTVMPDGSLLPEESAGLNPLDGAPFLVQTSVDWASGDMSPFGGQAFETREFSFQDADFYYADLAPTQPAESFSDVEMFTFEESSTFDTGDFVYE</sequence>
<gene>
    <name evidence="1" type="ORF">Rhe02_57280</name>
</gene>
<evidence type="ECO:0000313" key="2">
    <source>
        <dbReference type="Proteomes" id="UP000612899"/>
    </source>
</evidence>
<protein>
    <submittedName>
        <fullName evidence="1">Uncharacterized protein</fullName>
    </submittedName>
</protein>
<reference evidence="1" key="1">
    <citation type="submission" date="2021-01" db="EMBL/GenBank/DDBJ databases">
        <title>Whole genome shotgun sequence of Rhizocola hellebori NBRC 109834.</title>
        <authorList>
            <person name="Komaki H."/>
            <person name="Tamura T."/>
        </authorList>
    </citation>
    <scope>NUCLEOTIDE SEQUENCE</scope>
    <source>
        <strain evidence="1">NBRC 109834</strain>
    </source>
</reference>
<dbReference type="Proteomes" id="UP000612899">
    <property type="component" value="Unassembled WGS sequence"/>
</dbReference>
<comment type="caution">
    <text evidence="1">The sequence shown here is derived from an EMBL/GenBank/DDBJ whole genome shotgun (WGS) entry which is preliminary data.</text>
</comment>
<evidence type="ECO:0000313" key="1">
    <source>
        <dbReference type="EMBL" id="GIH07661.1"/>
    </source>
</evidence>
<keyword evidence="2" id="KW-1185">Reference proteome</keyword>
<dbReference type="EMBL" id="BONY01000039">
    <property type="protein sequence ID" value="GIH07661.1"/>
    <property type="molecule type" value="Genomic_DNA"/>
</dbReference>
<name>A0A8J3VJ28_9ACTN</name>
<organism evidence="1 2">
    <name type="scientific">Rhizocola hellebori</name>
    <dbReference type="NCBI Taxonomy" id="1392758"/>
    <lineage>
        <taxon>Bacteria</taxon>
        <taxon>Bacillati</taxon>
        <taxon>Actinomycetota</taxon>
        <taxon>Actinomycetes</taxon>
        <taxon>Micromonosporales</taxon>
        <taxon>Micromonosporaceae</taxon>
        <taxon>Rhizocola</taxon>
    </lineage>
</organism>
<proteinExistence type="predicted"/>
<accession>A0A8J3VJ28</accession>